<dbReference type="RefSeq" id="WP_274596681.1">
    <property type="nucleotide sequence ID" value="NZ_CP157809.1"/>
</dbReference>
<evidence type="ECO:0000313" key="3">
    <source>
        <dbReference type="Proteomes" id="UP000530530"/>
    </source>
</evidence>
<proteinExistence type="predicted"/>
<feature type="compositionally biased region" description="Basic residues" evidence="1">
    <location>
        <begin position="27"/>
        <end position="42"/>
    </location>
</feature>
<keyword evidence="3" id="KW-1185">Reference proteome</keyword>
<sequence length="42" mass="5041">MTYDTEPGYDHVIVEARTASQDDWTTRPRRERRLLHRGAQRV</sequence>
<evidence type="ECO:0000256" key="1">
    <source>
        <dbReference type="SAM" id="MobiDB-lite"/>
    </source>
</evidence>
<comment type="caution">
    <text evidence="2">The sequence shown here is derived from an EMBL/GenBank/DDBJ whole genome shotgun (WGS) entry which is preliminary data.</text>
</comment>
<reference evidence="2 3" key="1">
    <citation type="submission" date="2020-08" db="EMBL/GenBank/DDBJ databases">
        <title>Sequencing the genomes of 1000 actinobacteria strains.</title>
        <authorList>
            <person name="Klenk H.-P."/>
        </authorList>
    </citation>
    <scope>NUCLEOTIDE SEQUENCE [LARGE SCALE GENOMIC DNA]</scope>
    <source>
        <strain evidence="2 3">DSM 41530</strain>
    </source>
</reference>
<feature type="region of interest" description="Disordered" evidence="1">
    <location>
        <begin position="23"/>
        <end position="42"/>
    </location>
</feature>
<protein>
    <submittedName>
        <fullName evidence="2">Uncharacterized protein</fullName>
    </submittedName>
</protein>
<evidence type="ECO:0000313" key="2">
    <source>
        <dbReference type="EMBL" id="MBB4786441.1"/>
    </source>
</evidence>
<accession>A0ABR6LVT1</accession>
<name>A0ABR6LVT1_9ACTN</name>
<dbReference type="Proteomes" id="UP000530530">
    <property type="component" value="Unassembled WGS sequence"/>
</dbReference>
<gene>
    <name evidence="2" type="ORF">BJY27_007402</name>
</gene>
<organism evidence="2 3">
    <name type="scientific">Streptomyces rapamycinicus</name>
    <dbReference type="NCBI Taxonomy" id="1226757"/>
    <lineage>
        <taxon>Bacteria</taxon>
        <taxon>Bacillati</taxon>
        <taxon>Actinomycetota</taxon>
        <taxon>Actinomycetes</taxon>
        <taxon>Kitasatosporales</taxon>
        <taxon>Streptomycetaceae</taxon>
        <taxon>Streptomyces</taxon>
        <taxon>Streptomyces violaceusniger group</taxon>
    </lineage>
</organism>
<dbReference type="EMBL" id="JACHNG010000001">
    <property type="protein sequence ID" value="MBB4786441.1"/>
    <property type="molecule type" value="Genomic_DNA"/>
</dbReference>